<evidence type="ECO:0000259" key="2">
    <source>
        <dbReference type="Pfam" id="PF24697"/>
    </source>
</evidence>
<evidence type="ECO:0000256" key="1">
    <source>
        <dbReference type="SAM" id="MobiDB-lite"/>
    </source>
</evidence>
<dbReference type="EnsemblBacteria" id="ABA53795">
    <property type="protein sequence ID" value="ABA53795"/>
    <property type="gene ID" value="BURPS1710b_A0743"/>
</dbReference>
<evidence type="ECO:0000313" key="4">
    <source>
        <dbReference type="Proteomes" id="UP000002700"/>
    </source>
</evidence>
<feature type="compositionally biased region" description="Basic and acidic residues" evidence="1">
    <location>
        <begin position="147"/>
        <end position="158"/>
    </location>
</feature>
<dbReference type="EMBL" id="CP000125">
    <property type="protein sequence ID" value="ABA53795.1"/>
    <property type="molecule type" value="Genomic_DNA"/>
</dbReference>
<feature type="region of interest" description="Disordered" evidence="1">
    <location>
        <begin position="139"/>
        <end position="158"/>
    </location>
</feature>
<organism evidence="3 4">
    <name type="scientific">Burkholderia pseudomallei (strain 1710b)</name>
    <dbReference type="NCBI Taxonomy" id="320372"/>
    <lineage>
        <taxon>Bacteria</taxon>
        <taxon>Pseudomonadati</taxon>
        <taxon>Pseudomonadota</taxon>
        <taxon>Betaproteobacteria</taxon>
        <taxon>Burkholderiales</taxon>
        <taxon>Burkholderiaceae</taxon>
        <taxon>Burkholderia</taxon>
        <taxon>pseudomallei group</taxon>
    </lineage>
</organism>
<sequence length="158" mass="17638">MNAFDRYAHLSVLHRVLHEALTALAASMPPNASSTSRLCFLLTSHGGRARRRAGASRPADARVRPARAAACHRNTILQELRMTTHRFDVFGRQILVERTGGRWVPFYPGADGKRRPAHFVIPDFLEADELGQYLGDLFHESATPDNGDVKRLDLPEPD</sequence>
<dbReference type="Pfam" id="PF24697">
    <property type="entry name" value="DUF7661"/>
    <property type="match status" value="1"/>
</dbReference>
<dbReference type="HOGENOM" id="CLU_140857_0_0_4"/>
<feature type="domain" description="DUF7661" evidence="2">
    <location>
        <begin position="85"/>
        <end position="152"/>
    </location>
</feature>
<name>Q3JKK1_BURP1</name>
<dbReference type="KEGG" id="bpm:BURPS1710b_A0743"/>
<reference evidence="3 4" key="1">
    <citation type="submission" date="2005-09" db="EMBL/GenBank/DDBJ databases">
        <authorList>
            <person name="Woods D.E."/>
            <person name="Nierman W.C."/>
        </authorList>
    </citation>
    <scope>NUCLEOTIDE SEQUENCE [LARGE SCALE GENOMIC DNA]</scope>
    <source>
        <strain evidence="3 4">1710b</strain>
    </source>
</reference>
<evidence type="ECO:0000313" key="3">
    <source>
        <dbReference type="EMBL" id="ABA53795.1"/>
    </source>
</evidence>
<dbReference type="AlphaFoldDB" id="Q3JKK1"/>
<proteinExistence type="predicted"/>
<gene>
    <name evidence="3" type="ordered locus">BURPS1710b_A0743</name>
</gene>
<protein>
    <recommendedName>
        <fullName evidence="2">DUF7661 domain-containing protein</fullName>
    </recommendedName>
</protein>
<dbReference type="Proteomes" id="UP000002700">
    <property type="component" value="Chromosome II"/>
</dbReference>
<dbReference type="InterPro" id="IPR056078">
    <property type="entry name" value="DUF7661"/>
</dbReference>
<accession>Q3JKK1</accession>